<evidence type="ECO:0000256" key="4">
    <source>
        <dbReference type="PIRSR" id="PIRSR000350-3"/>
    </source>
</evidence>
<dbReference type="InterPro" id="IPR001100">
    <property type="entry name" value="Pyr_nuc-diS_OxRdtase"/>
</dbReference>
<dbReference type="InterPro" id="IPR036188">
    <property type="entry name" value="FAD/NAD-bd_sf"/>
</dbReference>
<dbReference type="PIRSF" id="PIRSF000350">
    <property type="entry name" value="Mercury_reductase_MerA"/>
    <property type="match status" value="1"/>
</dbReference>
<dbReference type="STRING" id="137591.AO080_00620"/>
<evidence type="ECO:0000256" key="3">
    <source>
        <dbReference type="ARBA" id="ARBA00022827"/>
    </source>
</evidence>
<dbReference type="Proteomes" id="UP000032287">
    <property type="component" value="Unassembled WGS sequence"/>
</dbReference>
<sequence length="442" mass="47598">MEHFNVGIIGSGPAGLSAAFPLQAAGQSVVIVEEYLWGGTCPNYGCDPKKVLLAAVEAKEQAEWMQHTGLIGHNEIDWPALMEHKMAYTDPVPARKIAGLDDAGITHKYGHAYFVDEHTVSTGTETFTADKWIIATGARPARLSVPGDELLHDNEDFLNLPKIPEEVAFIGAGFIAIEFAGIAAAAGAKVHVVAKHDVILREFDQDLTQDLIAQMESKGITFHWNFDTAAVEETADGRFDIVAADGRRVTSDMPFIAAGRAGNTEDLNLDAAGVEVAGNGIKVMADLRTTNPNIFAVGDVAESPVPKLTPTGAYEARYVAGLLTGTEPEEISYPAIPTMVYGSPKLGQVGMSAVEAEAKGMRVNSIDMTPWLAYWRHKEPIAKAKVVLNEKGVIIGATVLSAEADELLNYFTVAINQKQDKWAIKHNLYSYPSIASDMGFFA</sequence>
<comment type="cofactor">
    <cofactor evidence="4">
        <name>FAD</name>
        <dbReference type="ChEBI" id="CHEBI:57692"/>
    </cofactor>
    <text evidence="4">Binds 1 FAD per subunit.</text>
</comment>
<dbReference type="EMBL" id="JWHU01000006">
    <property type="protein sequence ID" value="KIU21855.1"/>
    <property type="molecule type" value="Genomic_DNA"/>
</dbReference>
<evidence type="ECO:0000313" key="8">
    <source>
        <dbReference type="EMBL" id="KIU21855.1"/>
    </source>
</evidence>
<dbReference type="EC" id="1.8.1.16" evidence="8"/>
<dbReference type="InterPro" id="IPR004099">
    <property type="entry name" value="Pyr_nucl-diS_OxRdtase_dimer"/>
</dbReference>
<dbReference type="PRINTS" id="PR00368">
    <property type="entry name" value="FADPNR"/>
</dbReference>
<dbReference type="RefSeq" id="WP_043708562.1">
    <property type="nucleotide sequence ID" value="NZ_JALOCT010000003.1"/>
</dbReference>
<organism evidence="8 9">
    <name type="scientific">Weissella cibaria</name>
    <dbReference type="NCBI Taxonomy" id="137591"/>
    <lineage>
        <taxon>Bacteria</taxon>
        <taxon>Bacillati</taxon>
        <taxon>Bacillota</taxon>
        <taxon>Bacilli</taxon>
        <taxon>Lactobacillales</taxon>
        <taxon>Lactobacillaceae</taxon>
        <taxon>Weissella</taxon>
    </lineage>
</organism>
<feature type="binding site" evidence="4">
    <location>
        <begin position="171"/>
        <end position="178"/>
    </location>
    <ligand>
        <name>NAD(+)</name>
        <dbReference type="ChEBI" id="CHEBI:57540"/>
    </ligand>
</feature>
<keyword evidence="4" id="KW-0547">Nucleotide-binding</keyword>
<evidence type="ECO:0000259" key="6">
    <source>
        <dbReference type="Pfam" id="PF02852"/>
    </source>
</evidence>
<keyword evidence="4" id="KW-0520">NAD</keyword>
<dbReference type="Gene3D" id="3.50.50.60">
    <property type="entry name" value="FAD/NAD(P)-binding domain"/>
    <property type="match status" value="1"/>
</dbReference>
<dbReference type="PANTHER" id="PTHR43014">
    <property type="entry name" value="MERCURIC REDUCTASE"/>
    <property type="match status" value="1"/>
</dbReference>
<dbReference type="Pfam" id="PF07992">
    <property type="entry name" value="Pyr_redox_2"/>
    <property type="match status" value="1"/>
</dbReference>
<feature type="domain" description="FAD/NAD(P)-binding" evidence="7">
    <location>
        <begin position="5"/>
        <end position="314"/>
    </location>
</feature>
<comment type="caution">
    <text evidence="8">The sequence shown here is derived from an EMBL/GenBank/DDBJ whole genome shotgun (WGS) entry which is preliminary data.</text>
</comment>
<comment type="similarity">
    <text evidence="1">Belongs to the class-I pyridine nucleotide-disulfide oxidoreductase family.</text>
</comment>
<evidence type="ECO:0000256" key="2">
    <source>
        <dbReference type="ARBA" id="ARBA00022630"/>
    </source>
</evidence>
<feature type="disulfide bond" description="Redox-active" evidence="5">
    <location>
        <begin position="41"/>
        <end position="46"/>
    </location>
</feature>
<protein>
    <submittedName>
        <fullName evidence="8">GarB_1 protein</fullName>
        <ecNumber evidence="8">1.8.1.16</ecNumber>
    </submittedName>
</protein>
<keyword evidence="8" id="KW-0560">Oxidoreductase</keyword>
<dbReference type="PANTHER" id="PTHR43014:SF5">
    <property type="entry name" value="GLUTATHIONE REDUCTASE (NADPH)"/>
    <property type="match status" value="1"/>
</dbReference>
<accession>A0A0D1LNZ6</accession>
<name>A0A0D1LNZ6_9LACO</name>
<evidence type="ECO:0000259" key="7">
    <source>
        <dbReference type="Pfam" id="PF07992"/>
    </source>
</evidence>
<reference evidence="8 9" key="1">
    <citation type="journal article" date="2015" name="Microbiology (Mosc.)">
        <title>Genomics of the Weissella cibaria species with an examination of its metabolic traits.</title>
        <authorList>
            <person name="Lynch K.M."/>
            <person name="Lucid A."/>
            <person name="Arendt E.K."/>
            <person name="Sleator R.D."/>
            <person name="Lucey B."/>
            <person name="Coffey A."/>
        </authorList>
    </citation>
    <scope>NUCLEOTIDE SEQUENCE [LARGE SCALE GENOMIC DNA]</scope>
    <source>
        <strain evidence="8 9">MG1</strain>
    </source>
</reference>
<evidence type="ECO:0000256" key="5">
    <source>
        <dbReference type="PIRSR" id="PIRSR000350-4"/>
    </source>
</evidence>
<dbReference type="SUPFAM" id="SSF55424">
    <property type="entry name" value="FAD/NAD-linked reductases, dimerisation (C-terminal) domain"/>
    <property type="match status" value="1"/>
</dbReference>
<keyword evidence="9" id="KW-1185">Reference proteome</keyword>
<keyword evidence="3 4" id="KW-0274">FAD</keyword>
<gene>
    <name evidence="8" type="primary">garB_1</name>
    <name evidence="8" type="ORF">QX99_00543</name>
</gene>
<feature type="binding site" evidence="4">
    <location>
        <position position="299"/>
    </location>
    <ligand>
        <name>FAD</name>
        <dbReference type="ChEBI" id="CHEBI:57692"/>
    </ligand>
</feature>
<dbReference type="eggNOG" id="COG1249">
    <property type="taxonomic scope" value="Bacteria"/>
</dbReference>
<dbReference type="AlphaFoldDB" id="A0A0D1LNZ6"/>
<keyword evidence="2" id="KW-0285">Flavoprotein</keyword>
<proteinExistence type="inferred from homology"/>
<feature type="domain" description="Pyridine nucleotide-disulphide oxidoreductase dimerisation" evidence="6">
    <location>
        <begin position="336"/>
        <end position="436"/>
    </location>
</feature>
<dbReference type="Pfam" id="PF02852">
    <property type="entry name" value="Pyr_redox_dim"/>
    <property type="match status" value="1"/>
</dbReference>
<feature type="binding site" evidence="4">
    <location>
        <position position="50"/>
    </location>
    <ligand>
        <name>FAD</name>
        <dbReference type="ChEBI" id="CHEBI:57692"/>
    </ligand>
</feature>
<dbReference type="InterPro" id="IPR023753">
    <property type="entry name" value="FAD/NAD-binding_dom"/>
</dbReference>
<dbReference type="PATRIC" id="fig|137591.25.peg.529"/>
<dbReference type="SUPFAM" id="SSF51905">
    <property type="entry name" value="FAD/NAD(P)-binding domain"/>
    <property type="match status" value="1"/>
</dbReference>
<feature type="binding site" evidence="4">
    <location>
        <position position="259"/>
    </location>
    <ligand>
        <name>NAD(+)</name>
        <dbReference type="ChEBI" id="CHEBI:57540"/>
    </ligand>
</feature>
<dbReference type="PRINTS" id="PR00411">
    <property type="entry name" value="PNDRDTASEI"/>
</dbReference>
<evidence type="ECO:0000256" key="1">
    <source>
        <dbReference type="ARBA" id="ARBA00007532"/>
    </source>
</evidence>
<dbReference type="GO" id="GO:0000166">
    <property type="term" value="F:nucleotide binding"/>
    <property type="evidence" value="ECO:0007669"/>
    <property type="project" value="UniProtKB-KW"/>
</dbReference>
<evidence type="ECO:0000313" key="9">
    <source>
        <dbReference type="Proteomes" id="UP000032287"/>
    </source>
</evidence>
<dbReference type="InterPro" id="IPR016156">
    <property type="entry name" value="FAD/NAD-linked_Rdtase_dimer_sf"/>
</dbReference>
<dbReference type="GO" id="GO:0016491">
    <property type="term" value="F:oxidoreductase activity"/>
    <property type="evidence" value="ECO:0007669"/>
    <property type="project" value="UniProtKB-KW"/>
</dbReference>